<dbReference type="Pfam" id="PF00158">
    <property type="entry name" value="Sigma54_activat"/>
    <property type="match status" value="1"/>
</dbReference>
<keyword evidence="8" id="KW-0238">DNA-binding</keyword>
<sequence>MIKYSIAIVDDEEIIRDALDITLSDQYDIILFESAESFLASLEQQTPDLVLMDIGLPIMTGIEALEILKQKHNDIPVIMITAYEDINMVIRSMKIGAFDFILKPINLDILELTIQKAISSIALIKEVKILQEKYLQDNLPCFIGESKNIENVMDFINMVSKSSDTPIMILGETGTGKELIAKAIHARSPVFQGPFIPVNCSAFPEDLIESELFGYESGAFSGASSQGKKGFIEEADGGTLFLDEVADLSLAGQAKLLRFLEDGEFYKVGGTKRYHVRTRVVSATNKKIDDLVDEEKFRKDLYFRLCVIKAEVPSLNERKEDILPLAKHFLHEFNKKFSKTLKGFSKDAENHLLSYEFTGNARELKNMVERAVLISKTDRLELDKLKGAPTLINDTPPLDIKQDHKLGPEGIDLDQLLETTEKKYMEQALEFSKGNESKAARLLNMNHHTFRYRWKKISKK</sequence>
<evidence type="ECO:0000313" key="8">
    <source>
        <dbReference type="EMBL" id="SDU61173.1"/>
    </source>
</evidence>
<gene>
    <name evidence="8" type="ORF">SAMN04487931_11722</name>
</gene>
<dbReference type="GO" id="GO:0006355">
    <property type="term" value="P:regulation of DNA-templated transcription"/>
    <property type="evidence" value="ECO:0007669"/>
    <property type="project" value="InterPro"/>
</dbReference>
<dbReference type="SUPFAM" id="SSF46689">
    <property type="entry name" value="Homeodomain-like"/>
    <property type="match status" value="1"/>
</dbReference>
<dbReference type="InterPro" id="IPR011006">
    <property type="entry name" value="CheY-like_superfamily"/>
</dbReference>
<dbReference type="RefSeq" id="WP_014958489.1">
    <property type="nucleotide sequence ID" value="NZ_FNLL01000017.1"/>
</dbReference>
<keyword evidence="1" id="KW-0547">Nucleotide-binding</keyword>
<reference evidence="9" key="1">
    <citation type="submission" date="2016-10" db="EMBL/GenBank/DDBJ databases">
        <authorList>
            <person name="Varghese N."/>
            <person name="Submissions S."/>
        </authorList>
    </citation>
    <scope>NUCLEOTIDE SEQUENCE [LARGE SCALE GENOMIC DNA]</scope>
    <source>
        <strain evidence="9">DSM 3384</strain>
    </source>
</reference>
<dbReference type="PRINTS" id="PR01590">
    <property type="entry name" value="HTHFIS"/>
</dbReference>
<feature type="modified residue" description="4-aspartylphosphate" evidence="5">
    <location>
        <position position="53"/>
    </location>
</feature>
<dbReference type="Gene3D" id="1.10.10.60">
    <property type="entry name" value="Homeodomain-like"/>
    <property type="match status" value="1"/>
</dbReference>
<feature type="domain" description="Sigma-54 factor interaction" evidence="6">
    <location>
        <begin position="142"/>
        <end position="373"/>
    </location>
</feature>
<dbReference type="Pfam" id="PF00072">
    <property type="entry name" value="Response_reg"/>
    <property type="match status" value="1"/>
</dbReference>
<dbReference type="PROSITE" id="PS50110">
    <property type="entry name" value="RESPONSE_REGULATORY"/>
    <property type="match status" value="1"/>
</dbReference>
<dbReference type="SMART" id="SM00382">
    <property type="entry name" value="AAA"/>
    <property type="match status" value="1"/>
</dbReference>
<dbReference type="PANTHER" id="PTHR32071">
    <property type="entry name" value="TRANSCRIPTIONAL REGULATORY PROTEIN"/>
    <property type="match status" value="1"/>
</dbReference>
<evidence type="ECO:0000259" key="6">
    <source>
        <dbReference type="PROSITE" id="PS50045"/>
    </source>
</evidence>
<evidence type="ECO:0000256" key="2">
    <source>
        <dbReference type="ARBA" id="ARBA00022840"/>
    </source>
</evidence>
<dbReference type="Gene3D" id="3.40.50.300">
    <property type="entry name" value="P-loop containing nucleotide triphosphate hydrolases"/>
    <property type="match status" value="1"/>
</dbReference>
<feature type="domain" description="Response regulatory" evidence="7">
    <location>
        <begin position="5"/>
        <end position="118"/>
    </location>
</feature>
<dbReference type="Gene3D" id="3.40.50.2300">
    <property type="match status" value="1"/>
</dbReference>
<name>A0A1H2JY08_9BACT</name>
<proteinExistence type="predicted"/>
<dbReference type="InterPro" id="IPR025662">
    <property type="entry name" value="Sigma_54_int_dom_ATP-bd_1"/>
</dbReference>
<dbReference type="FunFam" id="3.40.50.300:FF:000006">
    <property type="entry name" value="DNA-binding transcriptional regulator NtrC"/>
    <property type="match status" value="1"/>
</dbReference>
<dbReference type="GO" id="GO:0005524">
    <property type="term" value="F:ATP binding"/>
    <property type="evidence" value="ECO:0007669"/>
    <property type="project" value="UniProtKB-KW"/>
</dbReference>
<evidence type="ECO:0000256" key="1">
    <source>
        <dbReference type="ARBA" id="ARBA00022741"/>
    </source>
</evidence>
<keyword evidence="2" id="KW-0067">ATP-binding</keyword>
<keyword evidence="5" id="KW-0597">Phosphoprotein</keyword>
<dbReference type="SUPFAM" id="SSF52172">
    <property type="entry name" value="CheY-like"/>
    <property type="match status" value="1"/>
</dbReference>
<keyword evidence="3" id="KW-0805">Transcription regulation</keyword>
<dbReference type="InterPro" id="IPR001789">
    <property type="entry name" value="Sig_transdc_resp-reg_receiver"/>
</dbReference>
<dbReference type="Pfam" id="PF02954">
    <property type="entry name" value="HTH_8"/>
    <property type="match status" value="1"/>
</dbReference>
<organism evidence="8 9">
    <name type="scientific">Desulfobacula phenolica</name>
    <dbReference type="NCBI Taxonomy" id="90732"/>
    <lineage>
        <taxon>Bacteria</taxon>
        <taxon>Pseudomonadati</taxon>
        <taxon>Thermodesulfobacteriota</taxon>
        <taxon>Desulfobacteria</taxon>
        <taxon>Desulfobacterales</taxon>
        <taxon>Desulfobacteraceae</taxon>
        <taxon>Desulfobacula</taxon>
    </lineage>
</organism>
<dbReference type="InterPro" id="IPR027417">
    <property type="entry name" value="P-loop_NTPase"/>
</dbReference>
<dbReference type="InterPro" id="IPR002078">
    <property type="entry name" value="Sigma_54_int"/>
</dbReference>
<dbReference type="InterPro" id="IPR009057">
    <property type="entry name" value="Homeodomain-like_sf"/>
</dbReference>
<dbReference type="PROSITE" id="PS00675">
    <property type="entry name" value="SIGMA54_INTERACT_1"/>
    <property type="match status" value="1"/>
</dbReference>
<dbReference type="PROSITE" id="PS00676">
    <property type="entry name" value="SIGMA54_INTERACT_2"/>
    <property type="match status" value="1"/>
</dbReference>
<dbReference type="InterPro" id="IPR025943">
    <property type="entry name" value="Sigma_54_int_dom_ATP-bd_2"/>
</dbReference>
<dbReference type="SMART" id="SM00448">
    <property type="entry name" value="REC"/>
    <property type="match status" value="1"/>
</dbReference>
<keyword evidence="9" id="KW-1185">Reference proteome</keyword>
<protein>
    <submittedName>
        <fullName evidence="8">DNA-binding transcriptional response regulator, NtrC family, contains REC, AAA-type ATPase, and a Fis-type DNA-binding domains</fullName>
    </submittedName>
</protein>
<dbReference type="SUPFAM" id="SSF52540">
    <property type="entry name" value="P-loop containing nucleoside triphosphate hydrolases"/>
    <property type="match status" value="1"/>
</dbReference>
<keyword evidence="4" id="KW-0804">Transcription</keyword>
<dbReference type="Gene3D" id="1.10.8.60">
    <property type="match status" value="1"/>
</dbReference>
<dbReference type="CDD" id="cd00009">
    <property type="entry name" value="AAA"/>
    <property type="match status" value="1"/>
</dbReference>
<dbReference type="GO" id="GO:0000160">
    <property type="term" value="P:phosphorelay signal transduction system"/>
    <property type="evidence" value="ECO:0007669"/>
    <property type="project" value="InterPro"/>
</dbReference>
<evidence type="ECO:0000256" key="5">
    <source>
        <dbReference type="PROSITE-ProRule" id="PRU00169"/>
    </source>
</evidence>
<dbReference type="Pfam" id="PF25601">
    <property type="entry name" value="AAA_lid_14"/>
    <property type="match status" value="1"/>
</dbReference>
<dbReference type="GO" id="GO:0043565">
    <property type="term" value="F:sequence-specific DNA binding"/>
    <property type="evidence" value="ECO:0007669"/>
    <property type="project" value="InterPro"/>
</dbReference>
<dbReference type="EMBL" id="FNLL01000017">
    <property type="protein sequence ID" value="SDU61173.1"/>
    <property type="molecule type" value="Genomic_DNA"/>
</dbReference>
<dbReference type="PROSITE" id="PS50045">
    <property type="entry name" value="SIGMA54_INTERACT_4"/>
    <property type="match status" value="1"/>
</dbReference>
<evidence type="ECO:0000313" key="9">
    <source>
        <dbReference type="Proteomes" id="UP000199608"/>
    </source>
</evidence>
<dbReference type="AlphaFoldDB" id="A0A1H2JY08"/>
<dbReference type="InterPro" id="IPR058031">
    <property type="entry name" value="AAA_lid_NorR"/>
</dbReference>
<evidence type="ECO:0000256" key="3">
    <source>
        <dbReference type="ARBA" id="ARBA00023015"/>
    </source>
</evidence>
<dbReference type="Proteomes" id="UP000199608">
    <property type="component" value="Unassembled WGS sequence"/>
</dbReference>
<dbReference type="InterPro" id="IPR003593">
    <property type="entry name" value="AAA+_ATPase"/>
</dbReference>
<dbReference type="InterPro" id="IPR002197">
    <property type="entry name" value="HTH_Fis"/>
</dbReference>
<evidence type="ECO:0000256" key="4">
    <source>
        <dbReference type="ARBA" id="ARBA00023163"/>
    </source>
</evidence>
<evidence type="ECO:0000259" key="7">
    <source>
        <dbReference type="PROSITE" id="PS50110"/>
    </source>
</evidence>
<accession>A0A1H2JY08</accession>